<dbReference type="EMBL" id="CAOQHR010000004">
    <property type="protein sequence ID" value="CAI6333357.1"/>
    <property type="molecule type" value="Genomic_DNA"/>
</dbReference>
<dbReference type="AlphaFoldDB" id="A0A9W4UE53"/>
<proteinExistence type="predicted"/>
<accession>A0A9W4UE53</accession>
<name>A0A9W4UE53_9PLEO</name>
<sequence length="80" mass="9070">MHCMPPVNFPRAQNLRMAPPHVLAPLSLFHLKQKAIILLDLGTNHSKPKHEINSGFFSREKKLYACLGSERAEQINPSPR</sequence>
<dbReference type="Proteomes" id="UP001152607">
    <property type="component" value="Unassembled WGS sequence"/>
</dbReference>
<gene>
    <name evidence="1" type="ORF">PDIGIT_LOCUS6395</name>
</gene>
<reference evidence="1" key="1">
    <citation type="submission" date="2023-01" db="EMBL/GenBank/DDBJ databases">
        <authorList>
            <person name="Van Ghelder C."/>
            <person name="Rancurel C."/>
        </authorList>
    </citation>
    <scope>NUCLEOTIDE SEQUENCE</scope>
    <source>
        <strain evidence="1">CNCM I-4278</strain>
    </source>
</reference>
<organism evidence="1 2">
    <name type="scientific">Periconia digitata</name>
    <dbReference type="NCBI Taxonomy" id="1303443"/>
    <lineage>
        <taxon>Eukaryota</taxon>
        <taxon>Fungi</taxon>
        <taxon>Dikarya</taxon>
        <taxon>Ascomycota</taxon>
        <taxon>Pezizomycotina</taxon>
        <taxon>Dothideomycetes</taxon>
        <taxon>Pleosporomycetidae</taxon>
        <taxon>Pleosporales</taxon>
        <taxon>Massarineae</taxon>
        <taxon>Periconiaceae</taxon>
        <taxon>Periconia</taxon>
    </lineage>
</organism>
<comment type="caution">
    <text evidence="1">The sequence shown here is derived from an EMBL/GenBank/DDBJ whole genome shotgun (WGS) entry which is preliminary data.</text>
</comment>
<evidence type="ECO:0000313" key="2">
    <source>
        <dbReference type="Proteomes" id="UP001152607"/>
    </source>
</evidence>
<keyword evidence="2" id="KW-1185">Reference proteome</keyword>
<evidence type="ECO:0000313" key="1">
    <source>
        <dbReference type="EMBL" id="CAI6333357.1"/>
    </source>
</evidence>
<protein>
    <submittedName>
        <fullName evidence="1">Uncharacterized protein</fullName>
    </submittedName>
</protein>